<dbReference type="InterPro" id="IPR028212">
    <property type="entry name" value="GHL6"/>
</dbReference>
<dbReference type="InterPro" id="IPR013738">
    <property type="entry name" value="Beta_galactosidase_Trimer"/>
</dbReference>
<dbReference type="EMBL" id="MAEL01000030">
    <property type="protein sequence ID" value="KAF1304940.1"/>
    <property type="molecule type" value="Genomic_DNA"/>
</dbReference>
<dbReference type="CDD" id="cd03143">
    <property type="entry name" value="A4_beta-galactosidase_middle_domain"/>
    <property type="match status" value="1"/>
</dbReference>
<dbReference type="Gene3D" id="3.40.50.880">
    <property type="match status" value="1"/>
</dbReference>
<dbReference type="InterPro" id="IPR029062">
    <property type="entry name" value="Class_I_gatase-like"/>
</dbReference>
<dbReference type="InterPro" id="IPR017853">
    <property type="entry name" value="GH"/>
</dbReference>
<sequence length="673" mass="77730">MSKLSYRQVHLDFHTPVLPFKLGKNFNKETFQKTLKDAHVNSVTLTGRCHHGHIYYQTKLPARHPQMEGDFLMEQVDACHEIGINAPIYLTVGWDAFSADKHPDWLERKPDGSMYGFQDYGQLSPGWKTLCFNTPYLNYLKTQIIDTMEHFGSKLDGLFFDIVWQDECCCNYCIEKMVSRNLDPENTDERQLFAKMTEKYLKDEIYKTVHTLNPECPIFFNEGNILPSIQSNLEEYSHLEIESLPSGEWGYQHFPTVVRYAKNLGKEYVGMTGKFHKVWADFGSYKNSAALEYETFLALAHGAKCSIGDQMYPDGTLQPATYNLIGSVYKEVEKLEQYNENTRALTEIAIVHPGVIMDSDTKVDFSLAGAVNMLKEAHCQFDIVDLQMDWNKYSIVVLPDKIIMNDEIKLKIASYLENTNGKILATYQSGLDEKKQFLPAWEVTYFGENVYNPTYGQYCSFLEKQLPKGEIVLHGQGLLVKSAQSHVLGAEYCPMYQRNYQHYYSHFQAPVSEASGYVVSSQSERVIYFSHPLFEMYKVHGVQQYKQMILAALKEMLGHMFIETNVPTTGEIILNHKCDKQELVLNILHYIPQRKAIELDTIEDVIPLKDIYVKLNIDKIENKLGYQIGDIKQVNDVRNNYKLKFKQQERSLEFQVPKVNGYQIITINYERTV</sequence>
<evidence type="ECO:0000313" key="3">
    <source>
        <dbReference type="Proteomes" id="UP000782705"/>
    </source>
</evidence>
<feature type="domain" description="Beta-galactosidase trimerisation" evidence="1">
    <location>
        <begin position="374"/>
        <end position="436"/>
    </location>
</feature>
<evidence type="ECO:0000259" key="1">
    <source>
        <dbReference type="Pfam" id="PF08532"/>
    </source>
</evidence>
<name>A0ABQ6Z0V8_9ENTE</name>
<dbReference type="Pfam" id="PF14871">
    <property type="entry name" value="GHL6"/>
    <property type="match status" value="1"/>
</dbReference>
<evidence type="ECO:0000313" key="2">
    <source>
        <dbReference type="EMBL" id="KAF1304940.1"/>
    </source>
</evidence>
<reference evidence="2 3" key="1">
    <citation type="submission" date="2016-06" db="EMBL/GenBank/DDBJ databases">
        <title>Four novel species of enterococci isolated from chicken manure.</title>
        <authorList>
            <person name="Van Tyne D."/>
        </authorList>
    </citation>
    <scope>NUCLEOTIDE SEQUENCE [LARGE SCALE GENOMIC DNA]</scope>
    <source>
        <strain evidence="2 3">CU12B</strain>
    </source>
</reference>
<dbReference type="Pfam" id="PF08532">
    <property type="entry name" value="Glyco_hydro_42M"/>
    <property type="match status" value="1"/>
</dbReference>
<protein>
    <recommendedName>
        <fullName evidence="1">Beta-galactosidase trimerisation domain-containing protein</fullName>
    </recommendedName>
</protein>
<organism evidence="2 3">
    <name type="scientific">Candidatus Enterococcus willemsii</name>
    <dbReference type="NCBI Taxonomy" id="1857215"/>
    <lineage>
        <taxon>Bacteria</taxon>
        <taxon>Bacillati</taxon>
        <taxon>Bacillota</taxon>
        <taxon>Bacilli</taxon>
        <taxon>Lactobacillales</taxon>
        <taxon>Enterococcaceae</taxon>
        <taxon>Enterococcus</taxon>
    </lineage>
</organism>
<accession>A0ABQ6Z0V8</accession>
<dbReference type="Gene3D" id="3.20.20.80">
    <property type="entry name" value="Glycosidases"/>
    <property type="match status" value="1"/>
</dbReference>
<gene>
    <name evidence="2" type="ORF">BAU17_13785</name>
</gene>
<keyword evidence="3" id="KW-1185">Reference proteome</keyword>
<dbReference type="SUPFAM" id="SSF51445">
    <property type="entry name" value="(Trans)glycosidases"/>
    <property type="match status" value="1"/>
</dbReference>
<dbReference type="RefSeq" id="WP_161901529.1">
    <property type="nucleotide sequence ID" value="NZ_MAEL01000030.1"/>
</dbReference>
<proteinExistence type="predicted"/>
<comment type="caution">
    <text evidence="2">The sequence shown here is derived from an EMBL/GenBank/DDBJ whole genome shotgun (WGS) entry which is preliminary data.</text>
</comment>
<dbReference type="Proteomes" id="UP000782705">
    <property type="component" value="Unassembled WGS sequence"/>
</dbReference>
<dbReference type="SUPFAM" id="SSF52317">
    <property type="entry name" value="Class I glutamine amidotransferase-like"/>
    <property type="match status" value="1"/>
</dbReference>